<dbReference type="RefSeq" id="WP_054716325.1">
    <property type="nucleotide sequence ID" value="NZ_AZEU01000164.1"/>
</dbReference>
<dbReference type="GO" id="GO:0004519">
    <property type="term" value="F:endonuclease activity"/>
    <property type="evidence" value="ECO:0007669"/>
    <property type="project" value="UniProtKB-KW"/>
</dbReference>
<evidence type="ECO:0000313" key="8">
    <source>
        <dbReference type="EMBL" id="KRL44239.1"/>
    </source>
</evidence>
<dbReference type="GO" id="GO:0006401">
    <property type="term" value="P:RNA catabolic process"/>
    <property type="evidence" value="ECO:0007669"/>
    <property type="project" value="InterPro"/>
</dbReference>
<sequence length="87" mass="10544">MIKSWSDQAWDDYMYWHNQNDRRVIKQINKLIKDIDRGNPYEGLGKPEGLKHDLAGKWSRRITQEDRLVYKVVEDVLMIYSCKDHYE</sequence>
<evidence type="ECO:0000256" key="5">
    <source>
        <dbReference type="ARBA" id="ARBA00022801"/>
    </source>
</evidence>
<keyword evidence="9" id="KW-1185">Reference proteome</keyword>
<dbReference type="OrthoDB" id="9801102at2"/>
<keyword evidence="5" id="KW-0378">Hydrolase</keyword>
<comment type="similarity">
    <text evidence="1">Belongs to the YoeB family.</text>
</comment>
<evidence type="ECO:0000256" key="3">
    <source>
        <dbReference type="ARBA" id="ARBA00022722"/>
    </source>
</evidence>
<organism evidence="8 9">
    <name type="scientific">Lacticaseibacillus manihotivorans DSM 13343 = JCM 12514</name>
    <dbReference type="NCBI Taxonomy" id="1423769"/>
    <lineage>
        <taxon>Bacteria</taxon>
        <taxon>Bacillati</taxon>
        <taxon>Bacillota</taxon>
        <taxon>Bacilli</taxon>
        <taxon>Lactobacillales</taxon>
        <taxon>Lactobacillaceae</taxon>
        <taxon>Lacticaseibacillus</taxon>
    </lineage>
</organism>
<evidence type="ECO:0000256" key="1">
    <source>
        <dbReference type="ARBA" id="ARBA00008172"/>
    </source>
</evidence>
<reference evidence="8 9" key="1">
    <citation type="journal article" date="2015" name="Genome Announc.">
        <title>Expanding the biotechnology potential of lactobacilli through comparative genomics of 213 strains and associated genera.</title>
        <authorList>
            <person name="Sun Z."/>
            <person name="Harris H.M."/>
            <person name="McCann A."/>
            <person name="Guo C."/>
            <person name="Argimon S."/>
            <person name="Zhang W."/>
            <person name="Yang X."/>
            <person name="Jeffery I.B."/>
            <person name="Cooney J.C."/>
            <person name="Kagawa T.F."/>
            <person name="Liu W."/>
            <person name="Song Y."/>
            <person name="Salvetti E."/>
            <person name="Wrobel A."/>
            <person name="Rasinkangas P."/>
            <person name="Parkhill J."/>
            <person name="Rea M.C."/>
            <person name="O'Sullivan O."/>
            <person name="Ritari J."/>
            <person name="Douillard F.P."/>
            <person name="Paul Ross R."/>
            <person name="Yang R."/>
            <person name="Briner A.E."/>
            <person name="Felis G.E."/>
            <person name="de Vos W.M."/>
            <person name="Barrangou R."/>
            <person name="Klaenhammer T.R."/>
            <person name="Caufield P.W."/>
            <person name="Cui Y."/>
            <person name="Zhang H."/>
            <person name="O'Toole P.W."/>
        </authorList>
    </citation>
    <scope>NUCLEOTIDE SEQUENCE [LARGE SCALE GENOMIC DNA]</scope>
    <source>
        <strain evidence="8 9">DSM 13343</strain>
    </source>
</reference>
<dbReference type="Gene3D" id="3.30.2310.20">
    <property type="entry name" value="RelE-like"/>
    <property type="match status" value="1"/>
</dbReference>
<accession>A0A0R1QHG0</accession>
<proteinExistence type="inferred from homology"/>
<keyword evidence="2" id="KW-1277">Toxin-antitoxin system</keyword>
<evidence type="ECO:0000256" key="2">
    <source>
        <dbReference type="ARBA" id="ARBA00022649"/>
    </source>
</evidence>
<dbReference type="PATRIC" id="fig|1423769.4.peg.1333"/>
<comment type="caution">
    <text evidence="8">The sequence shown here is derived from an EMBL/GenBank/DDBJ whole genome shotgun (WGS) entry which is preliminary data.</text>
</comment>
<dbReference type="InterPro" id="IPR009614">
    <property type="entry name" value="YoeB_toxin"/>
</dbReference>
<evidence type="ECO:0000256" key="7">
    <source>
        <dbReference type="ARBA" id="ARBA00050056"/>
    </source>
</evidence>
<dbReference type="AlphaFoldDB" id="A0A0R1QHG0"/>
<evidence type="ECO:0000256" key="6">
    <source>
        <dbReference type="ARBA" id="ARBA00030388"/>
    </source>
</evidence>
<dbReference type="GO" id="GO:0098795">
    <property type="term" value="P:global gene silencing by mRNA cleavage"/>
    <property type="evidence" value="ECO:0007669"/>
    <property type="project" value="TreeGrafter"/>
</dbReference>
<dbReference type="SUPFAM" id="SSF143011">
    <property type="entry name" value="RelE-like"/>
    <property type="match status" value="1"/>
</dbReference>
<protein>
    <recommendedName>
        <fullName evidence="7">Endoribonuclease YoeB</fullName>
    </recommendedName>
    <alternativeName>
        <fullName evidence="6">Putative mRNA interferase YoeB</fullName>
    </alternativeName>
</protein>
<name>A0A0R1QHG0_9LACO</name>
<dbReference type="Pfam" id="PF06769">
    <property type="entry name" value="YoeB_toxin"/>
    <property type="match status" value="1"/>
</dbReference>
<dbReference type="EMBL" id="AZEU01000164">
    <property type="protein sequence ID" value="KRL44239.1"/>
    <property type="molecule type" value="Genomic_DNA"/>
</dbReference>
<keyword evidence="3" id="KW-0540">Nuclease</keyword>
<evidence type="ECO:0000256" key="4">
    <source>
        <dbReference type="ARBA" id="ARBA00022759"/>
    </source>
</evidence>
<dbReference type="PANTHER" id="PTHR38039:SF1">
    <property type="entry name" value="TOXIN YOEB"/>
    <property type="match status" value="1"/>
</dbReference>
<dbReference type="PANTHER" id="PTHR38039">
    <property type="entry name" value="TOXIN YOEB"/>
    <property type="match status" value="1"/>
</dbReference>
<keyword evidence="4" id="KW-0255">Endonuclease</keyword>
<gene>
    <name evidence="8" type="ORF">FD01_GL001234</name>
</gene>
<dbReference type="GO" id="GO:0016787">
    <property type="term" value="F:hydrolase activity"/>
    <property type="evidence" value="ECO:0007669"/>
    <property type="project" value="UniProtKB-KW"/>
</dbReference>
<dbReference type="Proteomes" id="UP000051790">
    <property type="component" value="Unassembled WGS sequence"/>
</dbReference>
<dbReference type="InterPro" id="IPR035093">
    <property type="entry name" value="RelE/ParE_toxin_dom_sf"/>
</dbReference>
<dbReference type="NCBIfam" id="TIGR02116">
    <property type="entry name" value="toxin_Txe_YoeB"/>
    <property type="match status" value="1"/>
</dbReference>
<evidence type="ECO:0000313" key="9">
    <source>
        <dbReference type="Proteomes" id="UP000051790"/>
    </source>
</evidence>